<dbReference type="InterPro" id="IPR054722">
    <property type="entry name" value="PolX-like_BBD"/>
</dbReference>
<dbReference type="Pfam" id="PF22936">
    <property type="entry name" value="Pol_BBD"/>
    <property type="match status" value="1"/>
</dbReference>
<feature type="compositionally biased region" description="Polar residues" evidence="2">
    <location>
        <begin position="247"/>
        <end position="271"/>
    </location>
</feature>
<dbReference type="Pfam" id="PF25597">
    <property type="entry name" value="SH3_retrovirus"/>
    <property type="match status" value="1"/>
</dbReference>
<dbReference type="GO" id="GO:0015074">
    <property type="term" value="P:DNA integration"/>
    <property type="evidence" value="ECO:0007669"/>
    <property type="project" value="InterPro"/>
</dbReference>
<dbReference type="InterPro" id="IPR025724">
    <property type="entry name" value="GAG-pre-integrase_dom"/>
</dbReference>
<evidence type="ECO:0000256" key="1">
    <source>
        <dbReference type="ARBA" id="ARBA00022670"/>
    </source>
</evidence>
<dbReference type="Proteomes" id="UP000326396">
    <property type="component" value="Linkage Group LG11"/>
</dbReference>
<dbReference type="PROSITE" id="PS50994">
    <property type="entry name" value="INTEGRASE"/>
    <property type="match status" value="1"/>
</dbReference>
<proteinExistence type="predicted"/>
<feature type="compositionally biased region" description="Low complexity" evidence="2">
    <location>
        <begin position="837"/>
        <end position="848"/>
    </location>
</feature>
<dbReference type="SUPFAM" id="SSF53098">
    <property type="entry name" value="Ribonuclease H-like"/>
    <property type="match status" value="1"/>
</dbReference>
<feature type="region of interest" description="Disordered" evidence="2">
    <location>
        <begin position="244"/>
        <end position="271"/>
    </location>
</feature>
<feature type="compositionally biased region" description="Low complexity" evidence="2">
    <location>
        <begin position="178"/>
        <end position="206"/>
    </location>
</feature>
<dbReference type="Pfam" id="PF00665">
    <property type="entry name" value="rve"/>
    <property type="match status" value="1"/>
</dbReference>
<evidence type="ECO:0000313" key="4">
    <source>
        <dbReference type="EMBL" id="KAD6794434.1"/>
    </source>
</evidence>
<feature type="domain" description="Integrase catalytic" evidence="3">
    <location>
        <begin position="491"/>
        <end position="666"/>
    </location>
</feature>
<dbReference type="Pfam" id="PF13976">
    <property type="entry name" value="gag_pre-integrs"/>
    <property type="match status" value="1"/>
</dbReference>
<name>A0A5N6PKN1_9ASTR</name>
<accession>A0A5N6PKN1</accession>
<organism evidence="4 5">
    <name type="scientific">Mikania micrantha</name>
    <name type="common">bitter vine</name>
    <dbReference type="NCBI Taxonomy" id="192012"/>
    <lineage>
        <taxon>Eukaryota</taxon>
        <taxon>Viridiplantae</taxon>
        <taxon>Streptophyta</taxon>
        <taxon>Embryophyta</taxon>
        <taxon>Tracheophyta</taxon>
        <taxon>Spermatophyta</taxon>
        <taxon>Magnoliopsida</taxon>
        <taxon>eudicotyledons</taxon>
        <taxon>Gunneridae</taxon>
        <taxon>Pentapetalae</taxon>
        <taxon>asterids</taxon>
        <taxon>campanulids</taxon>
        <taxon>Asterales</taxon>
        <taxon>Asteraceae</taxon>
        <taxon>Asteroideae</taxon>
        <taxon>Heliantheae alliance</taxon>
        <taxon>Eupatorieae</taxon>
        <taxon>Mikania</taxon>
    </lineage>
</organism>
<dbReference type="GO" id="GO:0003676">
    <property type="term" value="F:nucleic acid binding"/>
    <property type="evidence" value="ECO:0007669"/>
    <property type="project" value="InterPro"/>
</dbReference>
<feature type="compositionally biased region" description="Polar residues" evidence="2">
    <location>
        <begin position="797"/>
        <end position="829"/>
    </location>
</feature>
<dbReference type="InterPro" id="IPR012337">
    <property type="entry name" value="RNaseH-like_sf"/>
</dbReference>
<dbReference type="GO" id="GO:0006508">
    <property type="term" value="P:proteolysis"/>
    <property type="evidence" value="ECO:0007669"/>
    <property type="project" value="UniProtKB-KW"/>
</dbReference>
<dbReference type="AlphaFoldDB" id="A0A5N6PKN1"/>
<sequence length="926" mass="104112">MKLALKVKNKFGFVNGSCVRPSENEILGKQRDRCNSVVLSWILNSISEELYVGQVYSTLATEAWLDLKETYDKIDGSVIFNIHQKINSLTQNGSSVSEYYHKLTSMWKQFDATVQLPTCSCNASREFNDFNHLIKLMQFLMGLDDIYQPVRTNLLTRDPLPTVKVAFSIISREESHRSGSSSSGTKGQSVSFSSKSNQSFSSNNNKKFGRGSNPNIPKCTHCNLLGHPVEKCYELVGYPPNFKKKTNQGFKSNNSVTNNNKGGQSSSPQQFTPEQVSKLLSLVNQVEAKSSESCASGVGGNVMSKFSCSSLSDLKLINDWVIDSGANQHMVKSDTNLINSIDVSEYNVTVSHPNGTKAKVTKIGDIRLINNIVLTSVLVVPDYCVNLISVHKLVKDNKLEVVFTIKNCYIQDLQSRKILVTGRQSDGLYLCVKDVVSMKVCLSKSQEYSMWHSRLGHPSDEVLKVLKNYLNIETTTNTSPCEICHKAKQTRNPFPLSDHVSKQVGDLVHLDLWGPYKVTSFEGFKYFLTIVDDYSRSVWCYLQKTKDEVFSNITNFYELIKTQFDKNIKVFRSDNGTEFVNKSFTQFCIAKGIFHQTSCVYTPQQNGIVERKHRHLLNVAQSLLFQGGLPLKYWSECILTAVYLINRTPSSVLGGRSPYEVMFGFQAPLTHLRNFGCLCYSTILNNHNKFSSKADKCVLIGYSILKKGYKLLDLETNTTFFSRDVKFYEDIFPFKDSIKSDFLTNKDCNTLNFFDLSNSKILDGENPNDEGAMMSQTLLNTHQQPSNHLDAAGKAGSASQPSSRSENNQQLHHQPSFRTENQQPNSSIGPRQRTENSSQQPSSSRMVSSEYIDSFEPVWLDDDVGAGIQNRDYDETSQYEGTSSATGVHMARPIRTSSRTSTFPHKYDDFIIEGKVKYGIEKGLNV</sequence>
<dbReference type="GO" id="GO:0008233">
    <property type="term" value="F:peptidase activity"/>
    <property type="evidence" value="ECO:0007669"/>
    <property type="project" value="UniProtKB-KW"/>
</dbReference>
<dbReference type="Pfam" id="PF14244">
    <property type="entry name" value="Retrotran_gag_3"/>
    <property type="match status" value="1"/>
</dbReference>
<dbReference type="InterPro" id="IPR039537">
    <property type="entry name" value="Retrotran_Ty1/copia-like"/>
</dbReference>
<protein>
    <recommendedName>
        <fullName evidence="3">Integrase catalytic domain-containing protein</fullName>
    </recommendedName>
</protein>
<dbReference type="InterPro" id="IPR001584">
    <property type="entry name" value="Integrase_cat-core"/>
</dbReference>
<dbReference type="Gene3D" id="3.30.420.10">
    <property type="entry name" value="Ribonuclease H-like superfamily/Ribonuclease H"/>
    <property type="match status" value="1"/>
</dbReference>
<keyword evidence="1" id="KW-0645">Protease</keyword>
<comment type="caution">
    <text evidence="4">The sequence shown here is derived from an EMBL/GenBank/DDBJ whole genome shotgun (WGS) entry which is preliminary data.</text>
</comment>
<keyword evidence="1" id="KW-0378">Hydrolase</keyword>
<dbReference type="PANTHER" id="PTHR42648:SF31">
    <property type="entry name" value="RNA-DIRECTED DNA POLYMERASE"/>
    <property type="match status" value="1"/>
</dbReference>
<reference evidence="4 5" key="1">
    <citation type="submission" date="2019-05" db="EMBL/GenBank/DDBJ databases">
        <title>Mikania micrantha, genome provides insights into the molecular mechanism of rapid growth.</title>
        <authorList>
            <person name="Liu B."/>
        </authorList>
    </citation>
    <scope>NUCLEOTIDE SEQUENCE [LARGE SCALE GENOMIC DNA]</scope>
    <source>
        <strain evidence="4">NLD-2019</strain>
        <tissue evidence="4">Leaf</tissue>
    </source>
</reference>
<keyword evidence="5" id="KW-1185">Reference proteome</keyword>
<dbReference type="OrthoDB" id="414104at2759"/>
<gene>
    <name evidence="4" type="ORF">E3N88_05330</name>
</gene>
<dbReference type="InterPro" id="IPR057670">
    <property type="entry name" value="SH3_retrovirus"/>
</dbReference>
<evidence type="ECO:0000256" key="2">
    <source>
        <dbReference type="SAM" id="MobiDB-lite"/>
    </source>
</evidence>
<evidence type="ECO:0000313" key="5">
    <source>
        <dbReference type="Proteomes" id="UP000326396"/>
    </source>
</evidence>
<feature type="region of interest" description="Disordered" evidence="2">
    <location>
        <begin position="176"/>
        <end position="212"/>
    </location>
</feature>
<dbReference type="PANTHER" id="PTHR42648">
    <property type="entry name" value="TRANSPOSASE, PUTATIVE-RELATED"/>
    <property type="match status" value="1"/>
</dbReference>
<dbReference type="EMBL" id="SZYD01000003">
    <property type="protein sequence ID" value="KAD6794434.1"/>
    <property type="molecule type" value="Genomic_DNA"/>
</dbReference>
<evidence type="ECO:0000259" key="3">
    <source>
        <dbReference type="PROSITE" id="PS50994"/>
    </source>
</evidence>
<dbReference type="InterPro" id="IPR036397">
    <property type="entry name" value="RNaseH_sf"/>
</dbReference>
<dbReference type="InterPro" id="IPR029472">
    <property type="entry name" value="Copia-like_N"/>
</dbReference>
<feature type="region of interest" description="Disordered" evidence="2">
    <location>
        <begin position="786"/>
        <end position="848"/>
    </location>
</feature>